<dbReference type="AlphaFoldDB" id="A0A8S4QLX2"/>
<accession>A0A8S4QLX2</accession>
<evidence type="ECO:0000313" key="1">
    <source>
        <dbReference type="EMBL" id="CAH2215522.1"/>
    </source>
</evidence>
<reference evidence="1" key="1">
    <citation type="submission" date="2022-03" db="EMBL/GenBank/DDBJ databases">
        <authorList>
            <person name="Lindestad O."/>
        </authorList>
    </citation>
    <scope>NUCLEOTIDE SEQUENCE</scope>
</reference>
<dbReference type="PANTHER" id="PTHR47510">
    <property type="entry name" value="REVERSE TRANSCRIPTASE DOMAIN-CONTAINING PROTEIN"/>
    <property type="match status" value="1"/>
</dbReference>
<protein>
    <submittedName>
        <fullName evidence="1">Jg886 protein</fullName>
    </submittedName>
</protein>
<feature type="non-terminal residue" evidence="1">
    <location>
        <position position="236"/>
    </location>
</feature>
<sequence>MRNSKSKTKTMWYIIRDLTSRNRQTDTKNITLSTQSGLVQEPQAVADIFNEFFISVGRSSFDDETCSENRNPYNMCNAQSRSINSLFLEPATEHEIHNTIRRLENKRSFGADEIPPILIKNCINELSSPLTFLINQSFNEGYCPDKLKIAKIRPILKKGGKPNDPSSYRPIALLPALSKIFEKTITNRVYGFLEKYNILNEAQYGFRKNRSTTLAVFKYIQEVLDCLEGKKYGVGL</sequence>
<dbReference type="PANTHER" id="PTHR47510:SF3">
    <property type="entry name" value="ENDO_EXONUCLEASE_PHOSPHATASE DOMAIN-CONTAINING PROTEIN"/>
    <property type="match status" value="1"/>
</dbReference>
<dbReference type="OrthoDB" id="410381at2759"/>
<dbReference type="Proteomes" id="UP000838756">
    <property type="component" value="Unassembled WGS sequence"/>
</dbReference>
<organism evidence="1 2">
    <name type="scientific">Pararge aegeria aegeria</name>
    <dbReference type="NCBI Taxonomy" id="348720"/>
    <lineage>
        <taxon>Eukaryota</taxon>
        <taxon>Metazoa</taxon>
        <taxon>Ecdysozoa</taxon>
        <taxon>Arthropoda</taxon>
        <taxon>Hexapoda</taxon>
        <taxon>Insecta</taxon>
        <taxon>Pterygota</taxon>
        <taxon>Neoptera</taxon>
        <taxon>Endopterygota</taxon>
        <taxon>Lepidoptera</taxon>
        <taxon>Glossata</taxon>
        <taxon>Ditrysia</taxon>
        <taxon>Papilionoidea</taxon>
        <taxon>Nymphalidae</taxon>
        <taxon>Satyrinae</taxon>
        <taxon>Satyrini</taxon>
        <taxon>Parargina</taxon>
        <taxon>Pararge</taxon>
    </lineage>
</organism>
<evidence type="ECO:0000313" key="2">
    <source>
        <dbReference type="Proteomes" id="UP000838756"/>
    </source>
</evidence>
<dbReference type="EMBL" id="CAKXAJ010011873">
    <property type="protein sequence ID" value="CAH2215522.1"/>
    <property type="molecule type" value="Genomic_DNA"/>
</dbReference>
<keyword evidence="2" id="KW-1185">Reference proteome</keyword>
<name>A0A8S4QLX2_9NEOP</name>
<comment type="caution">
    <text evidence="1">The sequence shown here is derived from an EMBL/GenBank/DDBJ whole genome shotgun (WGS) entry which is preliminary data.</text>
</comment>
<gene>
    <name evidence="1" type="primary">jg886</name>
    <name evidence="1" type="ORF">PAEG_LOCUS3656</name>
</gene>
<proteinExistence type="predicted"/>